<sequence>MALGLSNFFDVLGLADEELGDELTITNGLPKKATIMLPDAGKKKKKRQQKKEETRPNAAKMKAKPIVGHDRFMMTETGVIRRPKEKLNFDAMQNQHKVVERRILSLKEYEKELLEKKTVLNAIANKSDDHGDEEKVKDFQWMKVIGQKEKNGVGRFIKPTADKEKAAGQTKVHKVVDVSGFLKPLRSERPFAANANGRGKFTGNFSEQVAAAVAENGGTKQAHDPSTLNIEDHSQFPALK</sequence>
<dbReference type="EMBL" id="CM051395">
    <property type="protein sequence ID" value="KAJ4724255.1"/>
    <property type="molecule type" value="Genomic_DNA"/>
</dbReference>
<protein>
    <submittedName>
        <fullName evidence="1">Translation initiation factor IF-2-like</fullName>
    </submittedName>
</protein>
<dbReference type="Proteomes" id="UP001164539">
    <property type="component" value="Chromosome 2"/>
</dbReference>
<organism evidence="1 2">
    <name type="scientific">Melia azedarach</name>
    <name type="common">Chinaberry tree</name>
    <dbReference type="NCBI Taxonomy" id="155640"/>
    <lineage>
        <taxon>Eukaryota</taxon>
        <taxon>Viridiplantae</taxon>
        <taxon>Streptophyta</taxon>
        <taxon>Embryophyta</taxon>
        <taxon>Tracheophyta</taxon>
        <taxon>Spermatophyta</taxon>
        <taxon>Magnoliopsida</taxon>
        <taxon>eudicotyledons</taxon>
        <taxon>Gunneridae</taxon>
        <taxon>Pentapetalae</taxon>
        <taxon>rosids</taxon>
        <taxon>malvids</taxon>
        <taxon>Sapindales</taxon>
        <taxon>Meliaceae</taxon>
        <taxon>Melia</taxon>
    </lineage>
</organism>
<gene>
    <name evidence="1" type="ORF">OWV82_003263</name>
</gene>
<evidence type="ECO:0000313" key="2">
    <source>
        <dbReference type="Proteomes" id="UP001164539"/>
    </source>
</evidence>
<evidence type="ECO:0000313" key="1">
    <source>
        <dbReference type="EMBL" id="KAJ4724255.1"/>
    </source>
</evidence>
<comment type="caution">
    <text evidence="1">The sequence shown here is derived from an EMBL/GenBank/DDBJ whole genome shotgun (WGS) entry which is preliminary data.</text>
</comment>
<proteinExistence type="predicted"/>
<accession>A0ACC1YKD0</accession>
<reference evidence="1 2" key="1">
    <citation type="journal article" date="2023" name="Science">
        <title>Complex scaffold remodeling in plant triterpene biosynthesis.</title>
        <authorList>
            <person name="De La Pena R."/>
            <person name="Hodgson H."/>
            <person name="Liu J.C."/>
            <person name="Stephenson M.J."/>
            <person name="Martin A.C."/>
            <person name="Owen C."/>
            <person name="Harkess A."/>
            <person name="Leebens-Mack J."/>
            <person name="Jimenez L.E."/>
            <person name="Osbourn A."/>
            <person name="Sattely E.S."/>
        </authorList>
    </citation>
    <scope>NUCLEOTIDE SEQUENCE [LARGE SCALE GENOMIC DNA]</scope>
    <source>
        <strain evidence="2">cv. JPN11</strain>
        <tissue evidence="1">Leaf</tissue>
    </source>
</reference>
<name>A0ACC1YKD0_MELAZ</name>
<keyword evidence="2" id="KW-1185">Reference proteome</keyword>